<dbReference type="InterPro" id="IPR057326">
    <property type="entry name" value="KR_dom"/>
</dbReference>
<name>A0ABW9SR21_9BURK</name>
<dbReference type="Pfam" id="PF13561">
    <property type="entry name" value="adh_short_C2"/>
    <property type="match status" value="1"/>
</dbReference>
<dbReference type="PANTHER" id="PTHR42760">
    <property type="entry name" value="SHORT-CHAIN DEHYDROGENASES/REDUCTASES FAMILY MEMBER"/>
    <property type="match status" value="1"/>
</dbReference>
<keyword evidence="4" id="KW-1185">Reference proteome</keyword>
<dbReference type="NCBIfam" id="NF006110">
    <property type="entry name" value="PRK08261.1"/>
    <property type="match status" value="1"/>
</dbReference>
<protein>
    <submittedName>
        <fullName evidence="3">3-oxoacyl-ACP reductase</fullName>
    </submittedName>
</protein>
<dbReference type="EMBL" id="WNKW01000005">
    <property type="protein sequence ID" value="MTW34601.1"/>
    <property type="molecule type" value="Genomic_DNA"/>
</dbReference>
<dbReference type="RefSeq" id="WP_155435971.1">
    <property type="nucleotide sequence ID" value="NZ_JBHLXK010000006.1"/>
</dbReference>
<comment type="caution">
    <text evidence="3">The sequence shown here is derived from an EMBL/GenBank/DDBJ whole genome shotgun (WGS) entry which is preliminary data.</text>
</comment>
<feature type="domain" description="Ketoreductase" evidence="2">
    <location>
        <begin position="213"/>
        <end position="389"/>
    </location>
</feature>
<dbReference type="Gene3D" id="3.40.50.720">
    <property type="entry name" value="NAD(P)-binding Rossmann-like Domain"/>
    <property type="match status" value="2"/>
</dbReference>
<dbReference type="PANTHER" id="PTHR42760:SF78">
    <property type="entry name" value="3-OXOACYL-[ACYL-CARRIER-PROTEIN] REDUCTASE [NADH]"/>
    <property type="match status" value="1"/>
</dbReference>
<dbReference type="SMART" id="SM00822">
    <property type="entry name" value="PKS_KR"/>
    <property type="match status" value="1"/>
</dbReference>
<gene>
    <name evidence="3" type="ORF">GM655_17495</name>
</gene>
<reference evidence="3 4" key="1">
    <citation type="submission" date="2019-11" db="EMBL/GenBank/DDBJ databases">
        <title>Type strains purchased from KCTC, JCM and DSMZ.</title>
        <authorList>
            <person name="Lu H."/>
        </authorList>
    </citation>
    <scope>NUCLEOTIDE SEQUENCE [LARGE SCALE GENOMIC DNA]</scope>
    <source>
        <strain evidence="3 4">DSM 103461</strain>
    </source>
</reference>
<dbReference type="InterPro" id="IPR002347">
    <property type="entry name" value="SDR_fam"/>
</dbReference>
<dbReference type="SUPFAM" id="SSF51735">
    <property type="entry name" value="NAD(P)-binding Rossmann-fold domains"/>
    <property type="match status" value="1"/>
</dbReference>
<sequence>MADFLTTLNRNPLTAPLAKALGLPNPVPLARSATGYEAAPFVGKAVLLQAAPNSYAQAALLQALRNGGAEVVAPGYSEKLDVVVFDASGCSTPADAHALYETFHGLARKLAVNGRVLIIAPLCDDSADPVVVATARGVEGFARSLGKELGRKGVTVNLAYVAPDAVERLEGVVRFFCGTQTTYVSGQAVRVTATAAMAPAAPAPAYSSALAGKVALVTGSARGIGLAVAERLLQEGAQVVCLDVPAVEQELQQTCARIGALPLALDIAASDAPARLSAYFRERFGGLDILIHNAGITRDRTIANMTPVQWDQVLAVNFAAITEIDKLLLQDGTVRDGGRVVCLSSISGIAGNFGQTNYAYTKAALIGYVAAQAGRLGARGICINAVAPGFIETAMTAKMPFFMREMGRRLNSVQQGGQPRDAAELITFLATPGASGLTGNTIRVCGQGLIGA</sequence>
<evidence type="ECO:0000313" key="4">
    <source>
        <dbReference type="Proteomes" id="UP000735592"/>
    </source>
</evidence>
<organism evidence="3 4">
    <name type="scientific">Pseudoduganella danionis</name>
    <dbReference type="NCBI Taxonomy" id="1890295"/>
    <lineage>
        <taxon>Bacteria</taxon>
        <taxon>Pseudomonadati</taxon>
        <taxon>Pseudomonadota</taxon>
        <taxon>Betaproteobacteria</taxon>
        <taxon>Burkholderiales</taxon>
        <taxon>Oxalobacteraceae</taxon>
        <taxon>Telluria group</taxon>
        <taxon>Pseudoduganella</taxon>
    </lineage>
</organism>
<dbReference type="InterPro" id="IPR036291">
    <property type="entry name" value="NAD(P)-bd_dom_sf"/>
</dbReference>
<evidence type="ECO:0000259" key="2">
    <source>
        <dbReference type="SMART" id="SM00822"/>
    </source>
</evidence>
<accession>A0ABW9SR21</accession>
<evidence type="ECO:0000313" key="3">
    <source>
        <dbReference type="EMBL" id="MTW34601.1"/>
    </source>
</evidence>
<dbReference type="PRINTS" id="PR00080">
    <property type="entry name" value="SDRFAMILY"/>
</dbReference>
<proteinExistence type="inferred from homology"/>
<evidence type="ECO:0000256" key="1">
    <source>
        <dbReference type="ARBA" id="ARBA00006484"/>
    </source>
</evidence>
<dbReference type="Proteomes" id="UP000735592">
    <property type="component" value="Unassembled WGS sequence"/>
</dbReference>
<dbReference type="PRINTS" id="PR00081">
    <property type="entry name" value="GDHRDH"/>
</dbReference>
<comment type="similarity">
    <text evidence="1">Belongs to the short-chain dehydrogenases/reductases (SDR) family.</text>
</comment>